<comment type="caution">
    <text evidence="3">The sequence shown here is derived from an EMBL/GenBank/DDBJ whole genome shotgun (WGS) entry which is preliminary data.</text>
</comment>
<dbReference type="OrthoDB" id="430436at2759"/>
<keyword evidence="4" id="KW-1185">Reference proteome</keyword>
<dbReference type="EMBL" id="JH711589">
    <property type="protein sequence ID" value="EIW75214.1"/>
    <property type="molecule type" value="Genomic_DNA"/>
</dbReference>
<evidence type="ECO:0000256" key="2">
    <source>
        <dbReference type="ARBA" id="ARBA00006617"/>
    </source>
</evidence>
<dbReference type="PANTHER" id="PTHR14097">
    <property type="entry name" value="OXIDOREDUCTASE HTATIP2"/>
    <property type="match status" value="1"/>
</dbReference>
<comment type="subcellular location">
    <subcellularLocation>
        <location evidence="1">Mitochondrion outer membrane</location>
        <topology evidence="1">Peripheral membrane protein</topology>
    </subcellularLocation>
</comment>
<proteinExistence type="inferred from homology"/>
<protein>
    <recommendedName>
        <fullName evidence="5">NAD(P)-binding domain-containing protein</fullName>
    </recommendedName>
</protein>
<gene>
    <name evidence="3" type="ORF">CONPUDRAFT_85491</name>
</gene>
<reference evidence="4" key="1">
    <citation type="journal article" date="2012" name="Science">
        <title>The Paleozoic origin of enzymatic lignin decomposition reconstructed from 31 fungal genomes.</title>
        <authorList>
            <person name="Floudas D."/>
            <person name="Binder M."/>
            <person name="Riley R."/>
            <person name="Barry K."/>
            <person name="Blanchette R.A."/>
            <person name="Henrissat B."/>
            <person name="Martinez A.T."/>
            <person name="Otillar R."/>
            <person name="Spatafora J.W."/>
            <person name="Yadav J.S."/>
            <person name="Aerts A."/>
            <person name="Benoit I."/>
            <person name="Boyd A."/>
            <person name="Carlson A."/>
            <person name="Copeland A."/>
            <person name="Coutinho P.M."/>
            <person name="de Vries R.P."/>
            <person name="Ferreira P."/>
            <person name="Findley K."/>
            <person name="Foster B."/>
            <person name="Gaskell J."/>
            <person name="Glotzer D."/>
            <person name="Gorecki P."/>
            <person name="Heitman J."/>
            <person name="Hesse C."/>
            <person name="Hori C."/>
            <person name="Igarashi K."/>
            <person name="Jurgens J.A."/>
            <person name="Kallen N."/>
            <person name="Kersten P."/>
            <person name="Kohler A."/>
            <person name="Kuees U."/>
            <person name="Kumar T.K.A."/>
            <person name="Kuo A."/>
            <person name="LaButti K."/>
            <person name="Larrondo L.F."/>
            <person name="Lindquist E."/>
            <person name="Ling A."/>
            <person name="Lombard V."/>
            <person name="Lucas S."/>
            <person name="Lundell T."/>
            <person name="Martin R."/>
            <person name="McLaughlin D.J."/>
            <person name="Morgenstern I."/>
            <person name="Morin E."/>
            <person name="Murat C."/>
            <person name="Nagy L.G."/>
            <person name="Nolan M."/>
            <person name="Ohm R.A."/>
            <person name="Patyshakuliyeva A."/>
            <person name="Rokas A."/>
            <person name="Ruiz-Duenas F.J."/>
            <person name="Sabat G."/>
            <person name="Salamov A."/>
            <person name="Samejima M."/>
            <person name="Schmutz J."/>
            <person name="Slot J.C."/>
            <person name="St John F."/>
            <person name="Stenlid J."/>
            <person name="Sun H."/>
            <person name="Sun S."/>
            <person name="Syed K."/>
            <person name="Tsang A."/>
            <person name="Wiebenga A."/>
            <person name="Young D."/>
            <person name="Pisabarro A."/>
            <person name="Eastwood D.C."/>
            <person name="Martin F."/>
            <person name="Cullen D."/>
            <person name="Grigoriev I.V."/>
            <person name="Hibbett D.S."/>
        </authorList>
    </citation>
    <scope>NUCLEOTIDE SEQUENCE [LARGE SCALE GENOMIC DNA]</scope>
    <source>
        <strain evidence="4">RWD-64-598 SS2</strain>
    </source>
</reference>
<sequence>MSVTGKSALVLGATGATGRLLLRDVLASPEFARVGEYGRRVTPAETVAGYAGREKLEQRTMDYERLGESGLRDGRWDVVYVAMGTTRAKAGSAQAFTRIDREYVVNAAKEAKTNDPTNEQRLVYLSSGGANAASRFLYFKSKGLTELELAALGYKETIVFRPGFLTGAGRPDNRVAESVAGCVTGILSALSFSMDIPIQLCAKSICNAGRLGVAGLPASAQAEKAGKEGAWFTLIDNPGTINLGKADV</sequence>
<dbReference type="SUPFAM" id="SSF51735">
    <property type="entry name" value="NAD(P)-binding Rossmann-fold domains"/>
    <property type="match status" value="1"/>
</dbReference>
<accession>A0A5M3M8Q3</accession>
<dbReference type="InterPro" id="IPR036291">
    <property type="entry name" value="NAD(P)-bd_dom_sf"/>
</dbReference>
<dbReference type="OMA" id="PLEWCAR"/>
<dbReference type="Proteomes" id="UP000053558">
    <property type="component" value="Unassembled WGS sequence"/>
</dbReference>
<dbReference type="PANTHER" id="PTHR14097:SF7">
    <property type="entry name" value="OXIDOREDUCTASE HTATIP2"/>
    <property type="match status" value="1"/>
</dbReference>
<evidence type="ECO:0000256" key="1">
    <source>
        <dbReference type="ARBA" id="ARBA00004450"/>
    </source>
</evidence>
<comment type="similarity">
    <text evidence="2">Belongs to the FMP52 family.</text>
</comment>
<dbReference type="KEGG" id="cput:CONPUDRAFT_85491"/>
<organism evidence="3 4">
    <name type="scientific">Coniophora puteana (strain RWD-64-598)</name>
    <name type="common">Brown rot fungus</name>
    <dbReference type="NCBI Taxonomy" id="741705"/>
    <lineage>
        <taxon>Eukaryota</taxon>
        <taxon>Fungi</taxon>
        <taxon>Dikarya</taxon>
        <taxon>Basidiomycota</taxon>
        <taxon>Agaricomycotina</taxon>
        <taxon>Agaricomycetes</taxon>
        <taxon>Agaricomycetidae</taxon>
        <taxon>Boletales</taxon>
        <taxon>Coniophorineae</taxon>
        <taxon>Coniophoraceae</taxon>
        <taxon>Coniophora</taxon>
    </lineage>
</organism>
<dbReference type="RefSeq" id="XP_007774632.1">
    <property type="nucleotide sequence ID" value="XM_007776442.1"/>
</dbReference>
<evidence type="ECO:0000313" key="3">
    <source>
        <dbReference type="EMBL" id="EIW75214.1"/>
    </source>
</evidence>
<dbReference type="AlphaFoldDB" id="A0A5M3M8Q3"/>
<evidence type="ECO:0000313" key="4">
    <source>
        <dbReference type="Proteomes" id="UP000053558"/>
    </source>
</evidence>
<name>A0A5M3M8Q3_CONPW</name>
<dbReference type="GO" id="GO:0051170">
    <property type="term" value="P:import into nucleus"/>
    <property type="evidence" value="ECO:0007669"/>
    <property type="project" value="TreeGrafter"/>
</dbReference>
<dbReference type="GeneID" id="19210965"/>
<dbReference type="GO" id="GO:0005741">
    <property type="term" value="C:mitochondrial outer membrane"/>
    <property type="evidence" value="ECO:0007669"/>
    <property type="project" value="UniProtKB-SubCell"/>
</dbReference>
<evidence type="ECO:0008006" key="5">
    <source>
        <dbReference type="Google" id="ProtNLM"/>
    </source>
</evidence>
<dbReference type="Gene3D" id="3.40.50.720">
    <property type="entry name" value="NAD(P)-binding Rossmann-like Domain"/>
    <property type="match status" value="1"/>
</dbReference>